<dbReference type="GO" id="GO:0007346">
    <property type="term" value="P:regulation of mitotic cell cycle"/>
    <property type="evidence" value="ECO:0007669"/>
    <property type="project" value="TreeGrafter"/>
</dbReference>
<organism evidence="2 3">
    <name type="scientific">Effrenium voratum</name>
    <dbReference type="NCBI Taxonomy" id="2562239"/>
    <lineage>
        <taxon>Eukaryota</taxon>
        <taxon>Sar</taxon>
        <taxon>Alveolata</taxon>
        <taxon>Dinophyceae</taxon>
        <taxon>Suessiales</taxon>
        <taxon>Symbiodiniaceae</taxon>
        <taxon>Effrenium</taxon>
    </lineage>
</organism>
<name>A0AA36HM06_9DINO</name>
<keyword evidence="3" id="KW-1185">Reference proteome</keyword>
<comment type="caution">
    <text evidence="2">The sequence shown here is derived from an EMBL/GenBank/DDBJ whole genome shotgun (WGS) entry which is preliminary data.</text>
</comment>
<dbReference type="InterPro" id="IPR008491">
    <property type="entry name" value="CDK5RAP3"/>
</dbReference>
<accession>A0AA36HM06</accession>
<dbReference type="Proteomes" id="UP001178507">
    <property type="component" value="Unassembled WGS sequence"/>
</dbReference>
<comment type="similarity">
    <text evidence="1">Belongs to the CDK5RAP3 family.</text>
</comment>
<evidence type="ECO:0000256" key="1">
    <source>
        <dbReference type="ARBA" id="ARBA00007478"/>
    </source>
</evidence>
<dbReference type="AlphaFoldDB" id="A0AA36HM06"/>
<reference evidence="2" key="1">
    <citation type="submission" date="2023-08" db="EMBL/GenBank/DDBJ databases">
        <authorList>
            <person name="Chen Y."/>
            <person name="Shah S."/>
            <person name="Dougan E. K."/>
            <person name="Thang M."/>
            <person name="Chan C."/>
        </authorList>
    </citation>
    <scope>NUCLEOTIDE SEQUENCE</scope>
</reference>
<sequence>MSADLAVQCSKLTEWLLGRRAIPEDFPKLLAAVQARVHEAAKEQVVDKAARALIQEGDNIHYLAAKEIYEAILRSPEGQSKTLLGGHAHAGAAKWKAVVDAYKRRHLGWASSARVLIQNVSYEVPALKKQAAACERQVQDCTARQAELDRQEANAKSRYRDMLNELGIEGFDVRKELWQRSMQELALLSQDVLQLVRQAGQDVASCYQAFADHGRRPDDPDEVLPLMRALQAKDPSVQELELKVPELRSMAERARAQAAAVETGGAETEPAPAEPTAEAEIDWGITCESGDGINWDFEEEKAPPEHVEPESTGIDWGVSFDGFEVAEAAPEEATPFLAEGPARELLTREVAEASAFLAERACHGEEYGPKASSPTQEALQAMGKLETLLSARRTQQLVLLASSESYRERTAKRLEIAKLQCGKPAQRKAELEKVKADQAAEAKRTRAEVDKFKATTLAVKDDLEAELSAHFKSTVRIVGEISQM</sequence>
<protein>
    <submittedName>
        <fullName evidence="2">Uncharacterized protein</fullName>
    </submittedName>
</protein>
<evidence type="ECO:0000313" key="2">
    <source>
        <dbReference type="EMBL" id="CAJ1371630.1"/>
    </source>
</evidence>
<dbReference type="Pfam" id="PF05600">
    <property type="entry name" value="CDK5RAP3"/>
    <property type="match status" value="1"/>
</dbReference>
<dbReference type="PANTHER" id="PTHR14894">
    <property type="entry name" value="CDK5 REGULATORY SUBUNIT-ASSOCIATED PROTEIN 3"/>
    <property type="match status" value="1"/>
</dbReference>
<dbReference type="EMBL" id="CAUJNA010000089">
    <property type="protein sequence ID" value="CAJ1371630.1"/>
    <property type="molecule type" value="Genomic_DNA"/>
</dbReference>
<dbReference type="GO" id="GO:0012505">
    <property type="term" value="C:endomembrane system"/>
    <property type="evidence" value="ECO:0007669"/>
    <property type="project" value="TreeGrafter"/>
</dbReference>
<dbReference type="PANTHER" id="PTHR14894:SF0">
    <property type="entry name" value="CDK5 REGULATORY SUBUNIT-ASSOCIATED PROTEIN 3"/>
    <property type="match status" value="1"/>
</dbReference>
<evidence type="ECO:0000313" key="3">
    <source>
        <dbReference type="Proteomes" id="UP001178507"/>
    </source>
</evidence>
<proteinExistence type="inferred from homology"/>
<gene>
    <name evidence="2" type="ORF">EVOR1521_LOCUS1904</name>
</gene>